<dbReference type="NCBIfam" id="TIGR02142">
    <property type="entry name" value="modC_ABC"/>
    <property type="match status" value="1"/>
</dbReference>
<dbReference type="SMART" id="SM00382">
    <property type="entry name" value="AAA"/>
    <property type="match status" value="1"/>
</dbReference>
<dbReference type="SUPFAM" id="SSF52540">
    <property type="entry name" value="P-loop containing nucleoside triphosphate hydrolases"/>
    <property type="match status" value="1"/>
</dbReference>
<keyword evidence="7" id="KW-1278">Translocase</keyword>
<dbReference type="InterPro" id="IPR004606">
    <property type="entry name" value="Mop_domain"/>
</dbReference>
<reference evidence="11" key="1">
    <citation type="submission" date="2018-05" db="EMBL/GenBank/DDBJ databases">
        <authorList>
            <person name="Lanie J.A."/>
            <person name="Ng W.-L."/>
            <person name="Kazmierczak K.M."/>
            <person name="Andrzejewski T.M."/>
            <person name="Davidsen T.M."/>
            <person name="Wayne K.J."/>
            <person name="Tettelin H."/>
            <person name="Glass J.I."/>
            <person name="Rusch D."/>
            <person name="Podicherti R."/>
            <person name="Tsui H.-C.T."/>
            <person name="Winkler M.E."/>
        </authorList>
    </citation>
    <scope>NUCLEOTIDE SEQUENCE</scope>
</reference>
<accession>A0A381SM92</accession>
<evidence type="ECO:0000256" key="7">
    <source>
        <dbReference type="ARBA" id="ARBA00022967"/>
    </source>
</evidence>
<dbReference type="InterPro" id="IPR003593">
    <property type="entry name" value="AAA+_ATPase"/>
</dbReference>
<dbReference type="InterPro" id="IPR011868">
    <property type="entry name" value="ModC_ABC_ATP-bd"/>
</dbReference>
<keyword evidence="4" id="KW-0997">Cell inner membrane</keyword>
<dbReference type="GO" id="GO:0140359">
    <property type="term" value="F:ABC-type transporter activity"/>
    <property type="evidence" value="ECO:0007669"/>
    <property type="project" value="InterPro"/>
</dbReference>
<keyword evidence="3" id="KW-0500">Molybdenum</keyword>
<gene>
    <name evidence="11" type="ORF">METZ01_LOCUS58016</name>
</gene>
<keyword evidence="6" id="KW-0067">ATP-binding</keyword>
<dbReference type="Gene3D" id="3.40.50.300">
    <property type="entry name" value="P-loop containing nucleotide triphosphate hydrolases"/>
    <property type="match status" value="1"/>
</dbReference>
<organism evidence="11">
    <name type="scientific">marine metagenome</name>
    <dbReference type="NCBI Taxonomy" id="408172"/>
    <lineage>
        <taxon>unclassified sequences</taxon>
        <taxon>metagenomes</taxon>
        <taxon>ecological metagenomes</taxon>
    </lineage>
</organism>
<evidence type="ECO:0008006" key="12">
    <source>
        <dbReference type="Google" id="ProtNLM"/>
    </source>
</evidence>
<evidence type="ECO:0000256" key="5">
    <source>
        <dbReference type="ARBA" id="ARBA00022741"/>
    </source>
</evidence>
<keyword evidence="1" id="KW-0813">Transport</keyword>
<evidence type="ECO:0000256" key="2">
    <source>
        <dbReference type="ARBA" id="ARBA00022475"/>
    </source>
</evidence>
<dbReference type="GO" id="GO:0015098">
    <property type="term" value="F:molybdate ion transmembrane transporter activity"/>
    <property type="evidence" value="ECO:0007669"/>
    <property type="project" value="InterPro"/>
</dbReference>
<dbReference type="GO" id="GO:0016020">
    <property type="term" value="C:membrane"/>
    <property type="evidence" value="ECO:0007669"/>
    <property type="project" value="InterPro"/>
</dbReference>
<evidence type="ECO:0000256" key="6">
    <source>
        <dbReference type="ARBA" id="ARBA00022840"/>
    </source>
</evidence>
<evidence type="ECO:0000256" key="3">
    <source>
        <dbReference type="ARBA" id="ARBA00022505"/>
    </source>
</evidence>
<keyword evidence="2" id="KW-1003">Cell membrane</keyword>
<dbReference type="PROSITE" id="PS51866">
    <property type="entry name" value="MOP"/>
    <property type="match status" value="1"/>
</dbReference>
<protein>
    <recommendedName>
        <fullName evidence="12">ABC transporter domain-containing protein</fullName>
    </recommendedName>
</protein>
<dbReference type="PANTHER" id="PTHR43514:SF4">
    <property type="entry name" value="ABC TRANSPORTER I FAMILY MEMBER 10"/>
    <property type="match status" value="1"/>
</dbReference>
<dbReference type="GO" id="GO:0016887">
    <property type="term" value="F:ATP hydrolysis activity"/>
    <property type="evidence" value="ECO:0007669"/>
    <property type="project" value="InterPro"/>
</dbReference>
<dbReference type="InterPro" id="IPR017871">
    <property type="entry name" value="ABC_transporter-like_CS"/>
</dbReference>
<evidence type="ECO:0000256" key="1">
    <source>
        <dbReference type="ARBA" id="ARBA00022448"/>
    </source>
</evidence>
<dbReference type="PANTHER" id="PTHR43514">
    <property type="entry name" value="ABC TRANSPORTER I FAMILY MEMBER 10"/>
    <property type="match status" value="1"/>
</dbReference>
<dbReference type="SUPFAM" id="SSF50331">
    <property type="entry name" value="MOP-like"/>
    <property type="match status" value="1"/>
</dbReference>
<keyword evidence="5" id="KW-0547">Nucleotide-binding</keyword>
<evidence type="ECO:0000313" key="11">
    <source>
        <dbReference type="EMBL" id="SVA05162.1"/>
    </source>
</evidence>
<sequence length="359" mass="39161">VSIELNVKKKYGEFELALQAVIGNGITGIFGPSASGKSTLLNCIAGFEDPDRGLITLNSKTVFSSRSRINLSPEKRRVGYVHQHSALFPHLTVRENLEFGYKLTEKYRRIGNLEDIVHLLQLEQIIERGVMNLSGGERQRVALGRSLAASPDLLLLDEPLASLDLPFRGFILEKLREVSRGWNLDMIYVSHSVSEMIALADSVIVIRNGMKVVEGNSSLLLNNSSVADYVDYGSFENILQGVVDGPVDENLSSITIGNVRLITPKLTSGKGKQATVSIKASDIIVSKYPPAAISARNILKANISSINRSENPTFIDCDIGGCILTAALTNQSVLDLGLRTSDEVYLIIKATSVTPMELY</sequence>
<name>A0A381SM92_9ZZZZ</name>
<keyword evidence="8" id="KW-0472">Membrane</keyword>
<dbReference type="Gene3D" id="2.40.50.100">
    <property type="match status" value="1"/>
</dbReference>
<dbReference type="InterPro" id="IPR005116">
    <property type="entry name" value="Transp-assoc_OB_typ1"/>
</dbReference>
<feature type="domain" description="ABC transporter" evidence="9">
    <location>
        <begin position="2"/>
        <end position="233"/>
    </location>
</feature>
<dbReference type="InterPro" id="IPR027417">
    <property type="entry name" value="P-loop_NTPase"/>
</dbReference>
<dbReference type="InterPro" id="IPR003439">
    <property type="entry name" value="ABC_transporter-like_ATP-bd"/>
</dbReference>
<feature type="domain" description="Mop" evidence="10">
    <location>
        <begin position="292"/>
        <end position="357"/>
    </location>
</feature>
<proteinExistence type="predicted"/>
<dbReference type="AlphaFoldDB" id="A0A381SM92"/>
<evidence type="ECO:0000256" key="8">
    <source>
        <dbReference type="ARBA" id="ARBA00023136"/>
    </source>
</evidence>
<dbReference type="InterPro" id="IPR050334">
    <property type="entry name" value="Molybdenum_import_ModC"/>
</dbReference>
<dbReference type="Pfam" id="PF03459">
    <property type="entry name" value="TOBE"/>
    <property type="match status" value="1"/>
</dbReference>
<feature type="non-terminal residue" evidence="11">
    <location>
        <position position="1"/>
    </location>
</feature>
<dbReference type="GO" id="GO:0005524">
    <property type="term" value="F:ATP binding"/>
    <property type="evidence" value="ECO:0007669"/>
    <property type="project" value="UniProtKB-KW"/>
</dbReference>
<dbReference type="Pfam" id="PF00005">
    <property type="entry name" value="ABC_tran"/>
    <property type="match status" value="1"/>
</dbReference>
<dbReference type="EMBL" id="UINC01003307">
    <property type="protein sequence ID" value="SVA05162.1"/>
    <property type="molecule type" value="Genomic_DNA"/>
</dbReference>
<dbReference type="PROSITE" id="PS50893">
    <property type="entry name" value="ABC_TRANSPORTER_2"/>
    <property type="match status" value="1"/>
</dbReference>
<evidence type="ECO:0000256" key="4">
    <source>
        <dbReference type="ARBA" id="ARBA00022519"/>
    </source>
</evidence>
<dbReference type="PROSITE" id="PS00211">
    <property type="entry name" value="ABC_TRANSPORTER_1"/>
    <property type="match status" value="1"/>
</dbReference>
<evidence type="ECO:0000259" key="9">
    <source>
        <dbReference type="PROSITE" id="PS50893"/>
    </source>
</evidence>
<evidence type="ECO:0000259" key="10">
    <source>
        <dbReference type="PROSITE" id="PS51866"/>
    </source>
</evidence>
<dbReference type="InterPro" id="IPR008995">
    <property type="entry name" value="Mo/tungstate-bd_C_term_dom"/>
</dbReference>